<evidence type="ECO:0000256" key="2">
    <source>
        <dbReference type="ARBA" id="ARBA00022679"/>
    </source>
</evidence>
<dbReference type="InterPro" id="IPR001245">
    <property type="entry name" value="Ser-Thr/Tyr_kinase_cat_dom"/>
</dbReference>
<reference evidence="8 9" key="1">
    <citation type="submission" date="2018-06" db="EMBL/GenBank/DDBJ databases">
        <title>Comparative genomics reveals the genomic features of Rhizophagus irregularis, R. cerebriforme, R. diaphanum and Gigaspora rosea, and their symbiotic lifestyle signature.</title>
        <authorList>
            <person name="Morin E."/>
            <person name="San Clemente H."/>
            <person name="Chen E.C.H."/>
            <person name="De La Providencia I."/>
            <person name="Hainaut M."/>
            <person name="Kuo A."/>
            <person name="Kohler A."/>
            <person name="Murat C."/>
            <person name="Tang N."/>
            <person name="Roy S."/>
            <person name="Loubradou J."/>
            <person name="Henrissat B."/>
            <person name="Grigoriev I.V."/>
            <person name="Corradi N."/>
            <person name="Roux C."/>
            <person name="Martin F.M."/>
        </authorList>
    </citation>
    <scope>NUCLEOTIDE SEQUENCE [LARGE SCALE GENOMIC DNA]</scope>
    <source>
        <strain evidence="8 9">DAOM 227022</strain>
    </source>
</reference>
<comment type="caution">
    <text evidence="8">The sequence shown here is derived from an EMBL/GenBank/DDBJ whole genome shotgun (WGS) entry which is preliminary data.</text>
</comment>
<evidence type="ECO:0000259" key="7">
    <source>
        <dbReference type="PROSITE" id="PS50097"/>
    </source>
</evidence>
<dbReference type="InterPro" id="IPR000719">
    <property type="entry name" value="Prot_kinase_dom"/>
</dbReference>
<dbReference type="STRING" id="658196.A0A397T3H8"/>
<dbReference type="Proteomes" id="UP000265703">
    <property type="component" value="Unassembled WGS sequence"/>
</dbReference>
<dbReference type="PANTHER" id="PTHR46716">
    <property type="entry name" value="MITOGEN-ACTIVATED PROTEIN KINASE KINASE KINASE 7"/>
    <property type="match status" value="1"/>
</dbReference>
<evidence type="ECO:0000256" key="3">
    <source>
        <dbReference type="ARBA" id="ARBA00022741"/>
    </source>
</evidence>
<keyword evidence="1" id="KW-0723">Serine/threonine-protein kinase</keyword>
<dbReference type="OrthoDB" id="10261027at2759"/>
<dbReference type="PROSITE" id="PS50011">
    <property type="entry name" value="PROTEIN_KINASE_DOM"/>
    <property type="match status" value="1"/>
</dbReference>
<evidence type="ECO:0000256" key="4">
    <source>
        <dbReference type="ARBA" id="ARBA00022777"/>
    </source>
</evidence>
<dbReference type="Pfam" id="PF07714">
    <property type="entry name" value="PK_Tyr_Ser-Thr"/>
    <property type="match status" value="1"/>
</dbReference>
<proteinExistence type="predicted"/>
<dbReference type="GO" id="GO:0007254">
    <property type="term" value="P:JNK cascade"/>
    <property type="evidence" value="ECO:0007669"/>
    <property type="project" value="TreeGrafter"/>
</dbReference>
<protein>
    <submittedName>
        <fullName evidence="8">Kinase-like domain-containing protein</fullName>
    </submittedName>
</protein>
<feature type="domain" description="BTB" evidence="7">
    <location>
        <begin position="179"/>
        <end position="249"/>
    </location>
</feature>
<dbReference type="GO" id="GO:0004709">
    <property type="term" value="F:MAP kinase kinase kinase activity"/>
    <property type="evidence" value="ECO:0007669"/>
    <property type="project" value="TreeGrafter"/>
</dbReference>
<keyword evidence="2" id="KW-0808">Transferase</keyword>
<dbReference type="InterPro" id="IPR000210">
    <property type="entry name" value="BTB/POZ_dom"/>
</dbReference>
<feature type="non-terminal residue" evidence="8">
    <location>
        <position position="1"/>
    </location>
</feature>
<keyword evidence="4 8" id="KW-0418">Kinase</keyword>
<dbReference type="GO" id="GO:0006955">
    <property type="term" value="P:immune response"/>
    <property type="evidence" value="ECO:0007669"/>
    <property type="project" value="TreeGrafter"/>
</dbReference>
<evidence type="ECO:0000313" key="8">
    <source>
        <dbReference type="EMBL" id="RIA91909.1"/>
    </source>
</evidence>
<keyword evidence="5" id="KW-0067">ATP-binding</keyword>
<organism evidence="8 9">
    <name type="scientific">Glomus cerebriforme</name>
    <dbReference type="NCBI Taxonomy" id="658196"/>
    <lineage>
        <taxon>Eukaryota</taxon>
        <taxon>Fungi</taxon>
        <taxon>Fungi incertae sedis</taxon>
        <taxon>Mucoromycota</taxon>
        <taxon>Glomeromycotina</taxon>
        <taxon>Glomeromycetes</taxon>
        <taxon>Glomerales</taxon>
        <taxon>Glomeraceae</taxon>
        <taxon>Glomus</taxon>
    </lineage>
</organism>
<evidence type="ECO:0000313" key="9">
    <source>
        <dbReference type="Proteomes" id="UP000265703"/>
    </source>
</evidence>
<dbReference type="PANTHER" id="PTHR46716:SF1">
    <property type="entry name" value="MITOGEN-ACTIVATED PROTEIN KINASE KINASE KINASE 7"/>
    <property type="match status" value="1"/>
</dbReference>
<feature type="domain" description="Protein kinase" evidence="6">
    <location>
        <begin position="1"/>
        <end position="112"/>
    </location>
</feature>
<evidence type="ECO:0000256" key="1">
    <source>
        <dbReference type="ARBA" id="ARBA00022527"/>
    </source>
</evidence>
<dbReference type="EMBL" id="QKYT01000139">
    <property type="protein sequence ID" value="RIA91909.1"/>
    <property type="molecule type" value="Genomic_DNA"/>
</dbReference>
<keyword evidence="3" id="KW-0547">Nucleotide-binding</keyword>
<dbReference type="PROSITE" id="PS50097">
    <property type="entry name" value="BTB"/>
    <property type="match status" value="1"/>
</dbReference>
<dbReference type="SUPFAM" id="SSF56112">
    <property type="entry name" value="Protein kinase-like (PK-like)"/>
    <property type="match status" value="1"/>
</dbReference>
<evidence type="ECO:0000256" key="5">
    <source>
        <dbReference type="ARBA" id="ARBA00022840"/>
    </source>
</evidence>
<dbReference type="GO" id="GO:0005524">
    <property type="term" value="F:ATP binding"/>
    <property type="evidence" value="ECO:0007669"/>
    <property type="project" value="UniProtKB-KW"/>
</dbReference>
<accession>A0A397T3H8</accession>
<evidence type="ECO:0000259" key="6">
    <source>
        <dbReference type="PROSITE" id="PS50011"/>
    </source>
</evidence>
<keyword evidence="9" id="KW-1185">Reference proteome</keyword>
<dbReference type="Gene3D" id="1.10.510.10">
    <property type="entry name" value="Transferase(Phosphotransferase) domain 1"/>
    <property type="match status" value="1"/>
</dbReference>
<name>A0A397T3H8_9GLOM</name>
<dbReference type="InterPro" id="IPR011009">
    <property type="entry name" value="Kinase-like_dom_sf"/>
</dbReference>
<dbReference type="AlphaFoldDB" id="A0A397T3H8"/>
<sequence>IAESSSNTSKILGVIPYVDPKIFNNPSYKLNKKSDVYSVGVLIWQISSGYQPFFTESANYACLMLSILNGKREQIIDETPIGYSKLYKECWKYEPNERPNMQEVVSTLKAMISSEQNDIIIYVNEETKNHSLERLKKSKTISKSSNEIISINGDLDINNYNLISPNNIEQSSKKISSTSNVSKRFGLQDNFKEHSIILKVISQYFRNFILNEYKIKILFTRRILSKIWIKLIYSCLIKFLHNGNNFLKKILDDINNNLTSYIVTFLLAFQAITFTTKK</sequence>
<gene>
    <name evidence="8" type="ORF">C1645_766328</name>
</gene>